<accession>A0A8H8R4P5</accession>
<evidence type="ECO:0000256" key="1">
    <source>
        <dbReference type="ARBA" id="ARBA00004141"/>
    </source>
</evidence>
<dbReference type="RefSeq" id="XP_031006223.1">
    <property type="nucleotide sequence ID" value="XM_031148208.1"/>
</dbReference>
<evidence type="ECO:0000256" key="3">
    <source>
        <dbReference type="ARBA" id="ARBA00022989"/>
    </source>
</evidence>
<proteinExistence type="predicted"/>
<evidence type="ECO:0000256" key="2">
    <source>
        <dbReference type="ARBA" id="ARBA00022692"/>
    </source>
</evidence>
<feature type="transmembrane region" description="Helical" evidence="5">
    <location>
        <begin position="78"/>
        <end position="94"/>
    </location>
</feature>
<dbReference type="PANTHER" id="PTHR31465:SF15">
    <property type="entry name" value="LIPID TRANSPORTER ATNI-RELATED"/>
    <property type="match status" value="1"/>
</dbReference>
<keyword evidence="2 5" id="KW-0812">Transmembrane</keyword>
<reference evidence="6 7" key="1">
    <citation type="submission" date="2018-05" db="EMBL/GenBank/DDBJ databases">
        <title>Genome sequencing and assembly of the regulated plant pathogen Lachnellula willkommii and related sister species for the development of diagnostic species identification markers.</title>
        <authorList>
            <person name="Giroux E."/>
            <person name="Bilodeau G."/>
        </authorList>
    </citation>
    <scope>NUCLEOTIDE SEQUENCE [LARGE SCALE GENOMIC DNA]</scope>
    <source>
        <strain evidence="6 7">CBS 185.66</strain>
    </source>
</reference>
<evidence type="ECO:0000256" key="5">
    <source>
        <dbReference type="SAM" id="Phobius"/>
    </source>
</evidence>
<protein>
    <submittedName>
        <fullName evidence="6">Protoporphyrin uptake protein</fullName>
    </submittedName>
</protein>
<comment type="caution">
    <text evidence="6">The sequence shown here is derived from an EMBL/GenBank/DDBJ whole genome shotgun (WGS) entry which is preliminary data.</text>
</comment>
<dbReference type="Proteomes" id="UP000431533">
    <property type="component" value="Unassembled WGS sequence"/>
</dbReference>
<dbReference type="EMBL" id="QGMH01000048">
    <property type="protein sequence ID" value="TVY27435.1"/>
    <property type="molecule type" value="Genomic_DNA"/>
</dbReference>
<feature type="transmembrane region" description="Helical" evidence="5">
    <location>
        <begin position="139"/>
        <end position="159"/>
    </location>
</feature>
<feature type="transmembrane region" description="Helical" evidence="5">
    <location>
        <begin position="171"/>
        <end position="197"/>
    </location>
</feature>
<dbReference type="PANTHER" id="PTHR31465">
    <property type="entry name" value="PROTEIN RTA1-RELATED"/>
    <property type="match status" value="1"/>
</dbReference>
<gene>
    <name evidence="6" type="primary">PUG1</name>
    <name evidence="6" type="ORF">LHYA1_G003234</name>
</gene>
<evidence type="ECO:0000256" key="4">
    <source>
        <dbReference type="ARBA" id="ARBA00023136"/>
    </source>
</evidence>
<feature type="transmembrane region" description="Helical" evidence="5">
    <location>
        <begin position="217"/>
        <end position="237"/>
    </location>
</feature>
<dbReference type="InterPro" id="IPR007568">
    <property type="entry name" value="RTA1"/>
</dbReference>
<name>A0A8H8R4P5_9HELO</name>
<dbReference type="GeneID" id="41983432"/>
<comment type="subcellular location">
    <subcellularLocation>
        <location evidence="1">Membrane</location>
        <topology evidence="1">Multi-pass membrane protein</topology>
    </subcellularLocation>
</comment>
<sequence length="300" mass="33519">MSGTCSARADLVNTEWDFCPSTPAAILFAVLFALTTFVHLAQGILYKKLYSWVIVCSGLAQTLNFIFRVISIKNPTNLGDYTAWFVLVLASYILSRRQKRVAPLFTNAFVYMVMGRMIWNYIPDAKIYRITAWRFSTYFVILDVIALIIQIAGASSAAGGGSSKANHHQQVLIAIHVYMGGVAFQQFFILVFCLFAIQFHRTILQQVRQGVEGASSALPLLYAIYAVLLLITLRIAFRLCEYAQGFQSAIPRHEVYEYCLDSAPMLVALLILNVLHPGRIMPGAESDLPSRKDRKAEGIC</sequence>
<feature type="transmembrane region" description="Helical" evidence="5">
    <location>
        <begin position="49"/>
        <end position="72"/>
    </location>
</feature>
<keyword evidence="7" id="KW-1185">Reference proteome</keyword>
<feature type="transmembrane region" description="Helical" evidence="5">
    <location>
        <begin position="24"/>
        <end position="42"/>
    </location>
</feature>
<dbReference type="AlphaFoldDB" id="A0A8H8R4P5"/>
<keyword evidence="3 5" id="KW-1133">Transmembrane helix</keyword>
<dbReference type="OrthoDB" id="5384040at2759"/>
<organism evidence="6 7">
    <name type="scientific">Lachnellula hyalina</name>
    <dbReference type="NCBI Taxonomy" id="1316788"/>
    <lineage>
        <taxon>Eukaryota</taxon>
        <taxon>Fungi</taxon>
        <taxon>Dikarya</taxon>
        <taxon>Ascomycota</taxon>
        <taxon>Pezizomycotina</taxon>
        <taxon>Leotiomycetes</taxon>
        <taxon>Helotiales</taxon>
        <taxon>Lachnaceae</taxon>
        <taxon>Lachnellula</taxon>
    </lineage>
</organism>
<evidence type="ECO:0000313" key="6">
    <source>
        <dbReference type="EMBL" id="TVY27435.1"/>
    </source>
</evidence>
<dbReference type="GO" id="GO:0016020">
    <property type="term" value="C:membrane"/>
    <property type="evidence" value="ECO:0007669"/>
    <property type="project" value="UniProtKB-SubCell"/>
</dbReference>
<evidence type="ECO:0000313" key="7">
    <source>
        <dbReference type="Proteomes" id="UP000431533"/>
    </source>
</evidence>
<keyword evidence="4 5" id="KW-0472">Membrane</keyword>
<dbReference type="Pfam" id="PF04479">
    <property type="entry name" value="RTA1"/>
    <property type="match status" value="1"/>
</dbReference>